<organism evidence="1 2">
    <name type="scientific">Exiguobacterium marinum</name>
    <dbReference type="NCBI Taxonomy" id="273528"/>
    <lineage>
        <taxon>Bacteria</taxon>
        <taxon>Bacillati</taxon>
        <taxon>Bacillota</taxon>
        <taxon>Bacilli</taxon>
        <taxon>Bacillales</taxon>
        <taxon>Bacillales Family XII. Incertae Sedis</taxon>
        <taxon>Exiguobacterium</taxon>
    </lineage>
</organism>
<evidence type="ECO:0000313" key="1">
    <source>
        <dbReference type="EMBL" id="WDH75265.1"/>
    </source>
</evidence>
<gene>
    <name evidence="1" type="ORF">PTI97_10590</name>
</gene>
<dbReference type="RefSeq" id="WP_214703344.1">
    <property type="nucleotide sequence ID" value="NZ_CP118099.1"/>
</dbReference>
<dbReference type="Proteomes" id="UP001213680">
    <property type="component" value="Chromosome"/>
</dbReference>
<protein>
    <submittedName>
        <fullName evidence="1">Uncharacterized protein</fullName>
    </submittedName>
</protein>
<evidence type="ECO:0000313" key="2">
    <source>
        <dbReference type="Proteomes" id="UP001213680"/>
    </source>
</evidence>
<dbReference type="EMBL" id="CP118099">
    <property type="protein sequence ID" value="WDH75265.1"/>
    <property type="molecule type" value="Genomic_DNA"/>
</dbReference>
<sequence>MNKLMTPKKNKTSFTLYEYANAFNLSRMKSKKKTEVFHIQHTNPTNDYESFQRDWLEIKKDFESAIEEFEKKYNL</sequence>
<name>A0ABY7WWL4_9BACL</name>
<proteinExistence type="predicted"/>
<accession>A0ABY7WWL4</accession>
<keyword evidence="2" id="KW-1185">Reference proteome</keyword>
<reference evidence="1 2" key="1">
    <citation type="submission" date="2023-02" db="EMBL/GenBank/DDBJ databases">
        <title>A bacterium isolated from plastisphere.</title>
        <authorList>
            <person name="Sun Y."/>
        </authorList>
    </citation>
    <scope>NUCLEOTIDE SEQUENCE [LARGE SCALE GENOMIC DNA]</scope>
    <source>
        <strain evidence="2">a-1</strain>
    </source>
</reference>